<evidence type="ECO:0000256" key="4">
    <source>
        <dbReference type="ARBA" id="ARBA00022771"/>
    </source>
</evidence>
<dbReference type="PROSITE" id="PS50089">
    <property type="entry name" value="ZF_RING_2"/>
    <property type="match status" value="1"/>
</dbReference>
<evidence type="ECO:0000313" key="9">
    <source>
        <dbReference type="Proteomes" id="UP001152484"/>
    </source>
</evidence>
<evidence type="ECO:0000256" key="6">
    <source>
        <dbReference type="PROSITE-ProRule" id="PRU00175"/>
    </source>
</evidence>
<dbReference type="GO" id="GO:0061630">
    <property type="term" value="F:ubiquitin protein ligase activity"/>
    <property type="evidence" value="ECO:0007669"/>
    <property type="project" value="UniProtKB-EC"/>
</dbReference>
<keyword evidence="3" id="KW-0479">Metal-binding</keyword>
<evidence type="ECO:0000256" key="1">
    <source>
        <dbReference type="ARBA" id="ARBA00000900"/>
    </source>
</evidence>
<comment type="catalytic activity">
    <reaction evidence="1">
        <text>S-ubiquitinyl-[E2 ubiquitin-conjugating enzyme]-L-cysteine + [acceptor protein]-L-lysine = [E2 ubiquitin-conjugating enzyme]-L-cysteine + N(6)-ubiquitinyl-[acceptor protein]-L-lysine.</text>
        <dbReference type="EC" id="2.3.2.27"/>
    </reaction>
</comment>
<accession>A0A9P1ELP8</accession>
<dbReference type="Pfam" id="PF13639">
    <property type="entry name" value="zf-RING_2"/>
    <property type="match status" value="1"/>
</dbReference>
<dbReference type="EC" id="2.3.2.27" evidence="2"/>
<dbReference type="GO" id="GO:0016567">
    <property type="term" value="P:protein ubiquitination"/>
    <property type="evidence" value="ECO:0007669"/>
    <property type="project" value="TreeGrafter"/>
</dbReference>
<evidence type="ECO:0000256" key="2">
    <source>
        <dbReference type="ARBA" id="ARBA00012483"/>
    </source>
</evidence>
<dbReference type="Proteomes" id="UP001152484">
    <property type="component" value="Unassembled WGS sequence"/>
</dbReference>
<dbReference type="OrthoDB" id="1306210at2759"/>
<dbReference type="SUPFAM" id="SSF57850">
    <property type="entry name" value="RING/U-box"/>
    <property type="match status" value="1"/>
</dbReference>
<dbReference type="InterPro" id="IPR001841">
    <property type="entry name" value="Znf_RING"/>
</dbReference>
<dbReference type="Gene3D" id="3.30.40.10">
    <property type="entry name" value="Zinc/RING finger domain, C3HC4 (zinc finger)"/>
    <property type="match status" value="1"/>
</dbReference>
<protein>
    <recommendedName>
        <fullName evidence="2">RING-type E3 ubiquitin transferase</fullName>
        <ecNumber evidence="2">2.3.2.27</ecNumber>
    </recommendedName>
</protein>
<evidence type="ECO:0000256" key="3">
    <source>
        <dbReference type="ARBA" id="ARBA00022723"/>
    </source>
</evidence>
<gene>
    <name evidence="8" type="ORF">CEURO_LOCUS19818</name>
</gene>
<keyword evidence="4 6" id="KW-0863">Zinc-finger</keyword>
<dbReference type="GO" id="GO:0005737">
    <property type="term" value="C:cytoplasm"/>
    <property type="evidence" value="ECO:0007669"/>
    <property type="project" value="TreeGrafter"/>
</dbReference>
<dbReference type="GO" id="GO:0008270">
    <property type="term" value="F:zinc ion binding"/>
    <property type="evidence" value="ECO:0007669"/>
    <property type="project" value="UniProtKB-KW"/>
</dbReference>
<dbReference type="AlphaFoldDB" id="A0A9P1ELP8"/>
<feature type="domain" description="RING-type" evidence="7">
    <location>
        <begin position="81"/>
        <end position="123"/>
    </location>
</feature>
<evidence type="ECO:0000256" key="5">
    <source>
        <dbReference type="ARBA" id="ARBA00022833"/>
    </source>
</evidence>
<reference evidence="8" key="1">
    <citation type="submission" date="2022-07" db="EMBL/GenBank/DDBJ databases">
        <authorList>
            <person name="Macas J."/>
            <person name="Novak P."/>
            <person name="Neumann P."/>
        </authorList>
    </citation>
    <scope>NUCLEOTIDE SEQUENCE</scope>
</reference>
<dbReference type="PANTHER" id="PTHR15710:SF77">
    <property type="entry name" value="RING-H2 FINGER PROTEIN ATL21B"/>
    <property type="match status" value="1"/>
</dbReference>
<dbReference type="SMART" id="SM00184">
    <property type="entry name" value="RING"/>
    <property type="match status" value="1"/>
</dbReference>
<evidence type="ECO:0000259" key="7">
    <source>
        <dbReference type="PROSITE" id="PS50089"/>
    </source>
</evidence>
<sequence>MVSWIETKVSDLGACEAVRVTVNLTFYHMSSERAMIRDTAPQLIETGGNGMKPASGWSMEEMLKKLDLGEVVDCGGGEESCAVCLDCLKREEEEVLGMPCSHRCHAKCIIQWLRKSHYCPLCRFRMPTISHY</sequence>
<keyword evidence="9" id="KW-1185">Reference proteome</keyword>
<dbReference type="PANTHER" id="PTHR15710">
    <property type="entry name" value="E3 UBIQUITIN-PROTEIN LIGASE PRAJA"/>
    <property type="match status" value="1"/>
</dbReference>
<evidence type="ECO:0000313" key="8">
    <source>
        <dbReference type="EMBL" id="CAH9112960.1"/>
    </source>
</evidence>
<keyword evidence="5" id="KW-0862">Zinc</keyword>
<name>A0A9P1ELP8_CUSEU</name>
<comment type="caution">
    <text evidence="8">The sequence shown here is derived from an EMBL/GenBank/DDBJ whole genome shotgun (WGS) entry which is preliminary data.</text>
</comment>
<dbReference type="EMBL" id="CAMAPE010000060">
    <property type="protein sequence ID" value="CAH9112960.1"/>
    <property type="molecule type" value="Genomic_DNA"/>
</dbReference>
<dbReference type="InterPro" id="IPR013083">
    <property type="entry name" value="Znf_RING/FYVE/PHD"/>
</dbReference>
<proteinExistence type="predicted"/>
<organism evidence="8 9">
    <name type="scientific">Cuscuta europaea</name>
    <name type="common">European dodder</name>
    <dbReference type="NCBI Taxonomy" id="41803"/>
    <lineage>
        <taxon>Eukaryota</taxon>
        <taxon>Viridiplantae</taxon>
        <taxon>Streptophyta</taxon>
        <taxon>Embryophyta</taxon>
        <taxon>Tracheophyta</taxon>
        <taxon>Spermatophyta</taxon>
        <taxon>Magnoliopsida</taxon>
        <taxon>eudicotyledons</taxon>
        <taxon>Gunneridae</taxon>
        <taxon>Pentapetalae</taxon>
        <taxon>asterids</taxon>
        <taxon>lamiids</taxon>
        <taxon>Solanales</taxon>
        <taxon>Convolvulaceae</taxon>
        <taxon>Cuscuteae</taxon>
        <taxon>Cuscuta</taxon>
        <taxon>Cuscuta subgen. Cuscuta</taxon>
    </lineage>
</organism>